<accession>A0A7S2UNP8</accession>
<dbReference type="GO" id="GO:0006457">
    <property type="term" value="P:protein folding"/>
    <property type="evidence" value="ECO:0007669"/>
    <property type="project" value="TreeGrafter"/>
</dbReference>
<evidence type="ECO:0000256" key="4">
    <source>
        <dbReference type="SAM" id="SignalP"/>
    </source>
</evidence>
<dbReference type="EMBL" id="HBHQ01025546">
    <property type="protein sequence ID" value="CAD9825416.1"/>
    <property type="molecule type" value="Transcribed_RNA"/>
</dbReference>
<dbReference type="InterPro" id="IPR036249">
    <property type="entry name" value="Thioredoxin-like_sf"/>
</dbReference>
<dbReference type="Pfam" id="PF00085">
    <property type="entry name" value="Thioredoxin"/>
    <property type="match status" value="1"/>
</dbReference>
<organism evidence="6">
    <name type="scientific">Attheya septentrionalis</name>
    <dbReference type="NCBI Taxonomy" id="420275"/>
    <lineage>
        <taxon>Eukaryota</taxon>
        <taxon>Sar</taxon>
        <taxon>Stramenopiles</taxon>
        <taxon>Ochrophyta</taxon>
        <taxon>Bacillariophyta</taxon>
        <taxon>Coscinodiscophyceae</taxon>
        <taxon>Chaetocerotophycidae</taxon>
        <taxon>Chaetocerotales</taxon>
        <taxon>Attheyaceae</taxon>
        <taxon>Attheya</taxon>
    </lineage>
</organism>
<evidence type="ECO:0000259" key="5">
    <source>
        <dbReference type="PROSITE" id="PS51352"/>
    </source>
</evidence>
<evidence type="ECO:0000256" key="2">
    <source>
        <dbReference type="ARBA" id="ARBA00022729"/>
    </source>
</evidence>
<dbReference type="GO" id="GO:0005783">
    <property type="term" value="C:endoplasmic reticulum"/>
    <property type="evidence" value="ECO:0007669"/>
    <property type="project" value="TreeGrafter"/>
</dbReference>
<dbReference type="PROSITE" id="PS51352">
    <property type="entry name" value="THIOREDOXIN_2"/>
    <property type="match status" value="1"/>
</dbReference>
<dbReference type="AlphaFoldDB" id="A0A7S2UNP8"/>
<dbReference type="InterPro" id="IPR017937">
    <property type="entry name" value="Thioredoxin_CS"/>
</dbReference>
<dbReference type="SUPFAM" id="SSF52833">
    <property type="entry name" value="Thioredoxin-like"/>
    <property type="match status" value="1"/>
</dbReference>
<dbReference type="PANTHER" id="PTHR45672:SF3">
    <property type="entry name" value="THIOREDOXIN DOMAIN-CONTAINING PROTEIN 5"/>
    <property type="match status" value="1"/>
</dbReference>
<evidence type="ECO:0000313" key="6">
    <source>
        <dbReference type="EMBL" id="CAD9825416.1"/>
    </source>
</evidence>
<dbReference type="InterPro" id="IPR013766">
    <property type="entry name" value="Thioredoxin_domain"/>
</dbReference>
<dbReference type="PANTHER" id="PTHR45672">
    <property type="entry name" value="PROTEIN DISULFIDE-ISOMERASE C17H9.14C-RELATED"/>
    <property type="match status" value="1"/>
</dbReference>
<protein>
    <recommendedName>
        <fullName evidence="5">Thioredoxin domain-containing protein</fullName>
    </recommendedName>
</protein>
<evidence type="ECO:0000256" key="1">
    <source>
        <dbReference type="ARBA" id="ARBA00006347"/>
    </source>
</evidence>
<reference evidence="6" key="1">
    <citation type="submission" date="2021-01" db="EMBL/GenBank/DDBJ databases">
        <authorList>
            <person name="Corre E."/>
            <person name="Pelletier E."/>
            <person name="Niang G."/>
            <person name="Scheremetjew M."/>
            <person name="Finn R."/>
            <person name="Kale V."/>
            <person name="Holt S."/>
            <person name="Cochrane G."/>
            <person name="Meng A."/>
            <person name="Brown T."/>
            <person name="Cohen L."/>
        </authorList>
    </citation>
    <scope>NUCLEOTIDE SEQUENCE</scope>
    <source>
        <strain evidence="6">CCMP2084</strain>
    </source>
</reference>
<keyword evidence="2 4" id="KW-0732">Signal</keyword>
<proteinExistence type="inferred from homology"/>
<name>A0A7S2UNP8_9STRA</name>
<feature type="signal peptide" evidence="4">
    <location>
        <begin position="1"/>
        <end position="17"/>
    </location>
</feature>
<dbReference type="InterPro" id="IPR051063">
    <property type="entry name" value="PDI"/>
</dbReference>
<sequence length="219" mass="23503">MKIAAGIVLAMAAVVAAEVPSLTPENFDSITGGKTVFIKFFAPWCGHCKSMAADWEKLSGEWAGNDIGLIAEVDCTTEGKPLCDANGVKGFPTLKYGDPASLEDYQGARTYDALAKFATENLKPVCSPAKIELCDDEKKAAIEKYMVLSVGELDTAITAEEKKMEEAEATFKDEVQKLQDSYQKLTADKDEVLAAIKSSGLGLMKSVKSTKEKAGSDEL</sequence>
<evidence type="ECO:0000256" key="3">
    <source>
        <dbReference type="SAM" id="Coils"/>
    </source>
</evidence>
<feature type="domain" description="Thioredoxin" evidence="5">
    <location>
        <begin position="8"/>
        <end position="123"/>
    </location>
</feature>
<dbReference type="Gene3D" id="3.40.30.10">
    <property type="entry name" value="Glutaredoxin"/>
    <property type="match status" value="1"/>
</dbReference>
<dbReference type="PROSITE" id="PS00194">
    <property type="entry name" value="THIOREDOXIN_1"/>
    <property type="match status" value="1"/>
</dbReference>
<comment type="similarity">
    <text evidence="1">Belongs to the protein disulfide isomerase family.</text>
</comment>
<dbReference type="GO" id="GO:0003756">
    <property type="term" value="F:protein disulfide isomerase activity"/>
    <property type="evidence" value="ECO:0007669"/>
    <property type="project" value="TreeGrafter"/>
</dbReference>
<feature type="chain" id="PRO_5031538725" description="Thioredoxin domain-containing protein" evidence="4">
    <location>
        <begin position="18"/>
        <end position="219"/>
    </location>
</feature>
<gene>
    <name evidence="6" type="ORF">ASEP1449_LOCUS17250</name>
</gene>
<keyword evidence="3" id="KW-0175">Coiled coil</keyword>
<feature type="coiled-coil region" evidence="3">
    <location>
        <begin position="150"/>
        <end position="195"/>
    </location>
</feature>